<evidence type="ECO:0000313" key="3">
    <source>
        <dbReference type="Proteomes" id="UP000831390"/>
    </source>
</evidence>
<dbReference type="SUPFAM" id="SSF51126">
    <property type="entry name" value="Pectin lyase-like"/>
    <property type="match status" value="1"/>
</dbReference>
<keyword evidence="3" id="KW-1185">Reference proteome</keyword>
<keyword evidence="1" id="KW-0732">Signal</keyword>
<dbReference type="InterPro" id="IPR011050">
    <property type="entry name" value="Pectin_lyase_fold/virulence"/>
</dbReference>
<dbReference type="Gene3D" id="2.160.20.10">
    <property type="entry name" value="Single-stranded right-handed beta-helix, Pectin lyase-like"/>
    <property type="match status" value="1"/>
</dbReference>
<accession>A0ABY4BEC0</accession>
<name>A0ABY4BEC0_9BACT</name>
<dbReference type="InterPro" id="IPR012334">
    <property type="entry name" value="Pectin_lyas_fold"/>
</dbReference>
<protein>
    <recommendedName>
        <fullName evidence="4">Right-handed parallel beta-helix repeat-containing protein</fullName>
    </recommendedName>
</protein>
<proteinExistence type="predicted"/>
<feature type="chain" id="PRO_5045385659" description="Right-handed parallel beta-helix repeat-containing protein" evidence="1">
    <location>
        <begin position="23"/>
        <end position="332"/>
    </location>
</feature>
<sequence length="332" mass="34787">MKNLSASVLFLLLALAVQLASAQTIRRVNNSGITGTNIYGTVQAAHDAAASGDIIQVEPSTTAYGNLTCTKPLTIVGPGYFLGENQPPALQASTIDATLSTVVFNPGSTGSTISGVVGNTTWYIATDNITVQRCRLQGYLYLGYNRVTNSAVIRQNYMDGIQPSSGSTNSLITNNIINGNVNLTAVGTTGEFTNNTVVNTSVSLNAFTVRNNYFNNNFTPTANTNWDYNFFTQSTLPTLGTIGTHNTANVPLASVFAQTTGSPQFDGWYKLKTGTNPAVGAGQGGVDIGATGSATGYGYRFGGLPAMPAIYQLNQAVSGNTLNVTLGTRSNN</sequence>
<dbReference type="RefSeq" id="WP_243519647.1">
    <property type="nucleotide sequence ID" value="NZ_CP094534.1"/>
</dbReference>
<organism evidence="2 3">
    <name type="scientific">Hymenobacter monticola</name>
    <dbReference type="NCBI Taxonomy" id="1705399"/>
    <lineage>
        <taxon>Bacteria</taxon>
        <taxon>Pseudomonadati</taxon>
        <taxon>Bacteroidota</taxon>
        <taxon>Cytophagia</taxon>
        <taxon>Cytophagales</taxon>
        <taxon>Hymenobacteraceae</taxon>
        <taxon>Hymenobacter</taxon>
    </lineage>
</organism>
<gene>
    <name evidence="2" type="ORF">MTP16_10940</name>
</gene>
<dbReference type="Proteomes" id="UP000831390">
    <property type="component" value="Chromosome"/>
</dbReference>
<reference evidence="2 3" key="1">
    <citation type="submission" date="2022-03" db="EMBL/GenBank/DDBJ databases">
        <title>Hymenobactersp. isolated from the air.</title>
        <authorList>
            <person name="Won M."/>
            <person name="Kwon S.-W."/>
        </authorList>
    </citation>
    <scope>NUCLEOTIDE SEQUENCE [LARGE SCALE GENOMIC DNA]</scope>
    <source>
        <strain evidence="2 3">KACC 22596</strain>
    </source>
</reference>
<evidence type="ECO:0000313" key="2">
    <source>
        <dbReference type="EMBL" id="UOE36133.1"/>
    </source>
</evidence>
<feature type="signal peptide" evidence="1">
    <location>
        <begin position="1"/>
        <end position="22"/>
    </location>
</feature>
<evidence type="ECO:0000256" key="1">
    <source>
        <dbReference type="SAM" id="SignalP"/>
    </source>
</evidence>
<evidence type="ECO:0008006" key="4">
    <source>
        <dbReference type="Google" id="ProtNLM"/>
    </source>
</evidence>
<dbReference type="EMBL" id="CP094534">
    <property type="protein sequence ID" value="UOE36133.1"/>
    <property type="molecule type" value="Genomic_DNA"/>
</dbReference>